<dbReference type="GO" id="GO:0005654">
    <property type="term" value="C:nucleoplasm"/>
    <property type="evidence" value="ECO:0007669"/>
    <property type="project" value="TreeGrafter"/>
</dbReference>
<dbReference type="InterPro" id="IPR055236">
    <property type="entry name" value="EVH1_PP4R3"/>
</dbReference>
<dbReference type="SUPFAM" id="SSF50729">
    <property type="entry name" value="PH domain-like"/>
    <property type="match status" value="1"/>
</dbReference>
<dbReference type="GO" id="GO:0072542">
    <property type="term" value="F:protein phosphatase activator activity"/>
    <property type="evidence" value="ECO:0007669"/>
    <property type="project" value="TreeGrafter"/>
</dbReference>
<dbReference type="SUPFAM" id="SSF48371">
    <property type="entry name" value="ARM repeat"/>
    <property type="match status" value="1"/>
</dbReference>
<accession>A0AAD8TWA3</accession>
<feature type="domain" description="PP4R3 EVH1-like" evidence="3">
    <location>
        <begin position="39"/>
        <end position="138"/>
    </location>
</feature>
<feature type="region of interest" description="Disordered" evidence="1">
    <location>
        <begin position="1"/>
        <end position="32"/>
    </location>
</feature>
<name>A0AAD8TWA3_LOLMU</name>
<dbReference type="InterPro" id="IPR051137">
    <property type="entry name" value="PP4R3-like"/>
</dbReference>
<evidence type="ECO:0008006" key="6">
    <source>
        <dbReference type="Google" id="ProtNLM"/>
    </source>
</evidence>
<feature type="region of interest" description="Disordered" evidence="1">
    <location>
        <begin position="828"/>
        <end position="888"/>
    </location>
</feature>
<proteinExistence type="predicted"/>
<dbReference type="InterPro" id="IPR006887">
    <property type="entry name" value="P4R3-like_central_dom"/>
</dbReference>
<feature type="compositionally biased region" description="Low complexity" evidence="1">
    <location>
        <begin position="726"/>
        <end position="735"/>
    </location>
</feature>
<dbReference type="PANTHER" id="PTHR23318">
    <property type="entry name" value="ATP SYNTHASE GAMMA-RELATED"/>
    <property type="match status" value="1"/>
</dbReference>
<feature type="region of interest" description="Disordered" evidence="1">
    <location>
        <begin position="690"/>
        <end position="798"/>
    </location>
</feature>
<dbReference type="Pfam" id="PF04802">
    <property type="entry name" value="PP4R3"/>
    <property type="match status" value="1"/>
</dbReference>
<dbReference type="GO" id="GO:0030289">
    <property type="term" value="C:protein phosphatase 4 complex"/>
    <property type="evidence" value="ECO:0007669"/>
    <property type="project" value="TreeGrafter"/>
</dbReference>
<evidence type="ECO:0000259" key="2">
    <source>
        <dbReference type="Pfam" id="PF04802"/>
    </source>
</evidence>
<evidence type="ECO:0000313" key="5">
    <source>
        <dbReference type="Proteomes" id="UP001231189"/>
    </source>
</evidence>
<dbReference type="InterPro" id="IPR011993">
    <property type="entry name" value="PH-like_dom_sf"/>
</dbReference>
<dbReference type="Gene3D" id="2.30.29.30">
    <property type="entry name" value="Pleckstrin-homology domain (PH domain)/Phosphotyrosine-binding domain (PTB)"/>
    <property type="match status" value="1"/>
</dbReference>
<evidence type="ECO:0000256" key="1">
    <source>
        <dbReference type="SAM" id="MobiDB-lite"/>
    </source>
</evidence>
<dbReference type="EMBL" id="JAUUTY010000001">
    <property type="protein sequence ID" value="KAK1693267.1"/>
    <property type="molecule type" value="Genomic_DNA"/>
</dbReference>
<sequence>MPPTRGARAGSPAPATGEKPGRGRKDGAWQGKAVHTTMKRVKVYRLKDNGKWDDQGTGHVTIDYIEGSRELVLAVVDEEDNDTLLLHKITPDDIYRKQEETIISWRDPEKPLELALSFQEAEGCSYIWENMSNIREDLQSKILRSHAAGPKPALKSLVPSRGSLLHDKSLSSVNAELKELPPLELSSLSAILKTILQCGMEEKMRVADLISKDRDFFPKIVNLFKTCKDTGDMDGLHMIFRLVKAIILLNSSAIFDKILSDDFILDIIGVLEYDPEVHIVQRHHAFLKDHAVLKKAIPIKNDSVVSKIHQTYRIHYIKDVILRKVLDDATLKSLDTIIHANNAFVVSFLKDDPYFIQDLFEKMRSNISAGSKSKPVFFLREFCTVSKSLQHAQQIQLSRDLADRGLFDIVSDMLRSQDKVFVSAGTDILLHFLNQDPNLLRSYIANHEESSGEDISLLGLLVKGIVTDFGGEMQFLEILRILLDGYSTDTATQCRSIMGLIDKKYFDKLVDIIESSCLPKSIDRSTFGSVGVGTRVEEYSAKPEILLHICEFLCFCVVHHPYRMKVNFLKSNSMEKILSLTHRRERFLVVAAVRFMRTVIGTNDELLISHVIKLKMLKPIIEAFVENGNRDNLLQSTILELLEYIRKENKKSLVLYVVESFWDQLVKFGHLGSIQAFRLKYQELVDRAETEETTGVGHMRKKAEERGLDKEEEDYLNTDSNEEDSSAQTTQAQQQWVKPGDRSETHHIPARPRSSGPVDHDGAKDYNPPPKRPVEANEALNIPMARHRSLEGKVKDGNVRKKPRLEGTIRFSKINVLANVAGKHLDLEDAQPPLSPASSSINPDSNVGVREASPGSPNQQPPESFDYIAGDSSSEMVVDAAEATDSDP</sequence>
<dbReference type="InterPro" id="IPR016024">
    <property type="entry name" value="ARM-type_fold"/>
</dbReference>
<feature type="domain" description="Serine/threonine-protein phosphatase 4 regulatory subunit 3-like central" evidence="2">
    <location>
        <begin position="195"/>
        <end position="683"/>
    </location>
</feature>
<reference evidence="4" key="1">
    <citation type="submission" date="2023-07" db="EMBL/GenBank/DDBJ databases">
        <title>A chromosome-level genome assembly of Lolium multiflorum.</title>
        <authorList>
            <person name="Chen Y."/>
            <person name="Copetti D."/>
            <person name="Kolliker R."/>
            <person name="Studer B."/>
        </authorList>
    </citation>
    <scope>NUCLEOTIDE SEQUENCE</scope>
    <source>
        <strain evidence="4">02402/16</strain>
        <tissue evidence="4">Leaf</tissue>
    </source>
</reference>
<feature type="compositionally biased region" description="Basic and acidic residues" evidence="1">
    <location>
        <begin position="788"/>
        <end position="798"/>
    </location>
</feature>
<dbReference type="Pfam" id="PF22972">
    <property type="entry name" value="EVH1_PP4R3"/>
    <property type="match status" value="1"/>
</dbReference>
<organism evidence="4 5">
    <name type="scientific">Lolium multiflorum</name>
    <name type="common">Italian ryegrass</name>
    <name type="synonym">Lolium perenne subsp. multiflorum</name>
    <dbReference type="NCBI Taxonomy" id="4521"/>
    <lineage>
        <taxon>Eukaryota</taxon>
        <taxon>Viridiplantae</taxon>
        <taxon>Streptophyta</taxon>
        <taxon>Embryophyta</taxon>
        <taxon>Tracheophyta</taxon>
        <taxon>Spermatophyta</taxon>
        <taxon>Magnoliopsida</taxon>
        <taxon>Liliopsida</taxon>
        <taxon>Poales</taxon>
        <taxon>Poaceae</taxon>
        <taxon>BOP clade</taxon>
        <taxon>Pooideae</taxon>
        <taxon>Poodae</taxon>
        <taxon>Poeae</taxon>
        <taxon>Poeae Chloroplast Group 2 (Poeae type)</taxon>
        <taxon>Loliodinae</taxon>
        <taxon>Loliinae</taxon>
        <taxon>Lolium</taxon>
    </lineage>
</organism>
<evidence type="ECO:0000313" key="4">
    <source>
        <dbReference type="EMBL" id="KAK1693267.1"/>
    </source>
</evidence>
<dbReference type="Proteomes" id="UP001231189">
    <property type="component" value="Unassembled WGS sequence"/>
</dbReference>
<evidence type="ECO:0000259" key="3">
    <source>
        <dbReference type="Pfam" id="PF22972"/>
    </source>
</evidence>
<gene>
    <name evidence="4" type="ORF">QYE76_009964</name>
</gene>
<comment type="caution">
    <text evidence="4">The sequence shown here is derived from an EMBL/GenBank/DDBJ whole genome shotgun (WGS) entry which is preliminary data.</text>
</comment>
<dbReference type="PANTHER" id="PTHR23318:SF20">
    <property type="entry name" value="SERINE_THREONINE-PROTEIN PHOSPHATASE 4 REGULATORY SUBUNIT 3-LIKE CENTRAL DOMAIN-CONTAINING PROTEIN"/>
    <property type="match status" value="1"/>
</dbReference>
<dbReference type="AlphaFoldDB" id="A0AAD8TWA3"/>
<protein>
    <recommendedName>
        <fullName evidence="6">Serine/threonine-protein phosphatase 4 regulatory subunit 3-like central domain-containing protein</fullName>
    </recommendedName>
</protein>
<keyword evidence="5" id="KW-1185">Reference proteome</keyword>
<feature type="compositionally biased region" description="Polar residues" evidence="1">
    <location>
        <begin position="836"/>
        <end position="845"/>
    </location>
</feature>
<feature type="compositionally biased region" description="Acidic residues" evidence="1">
    <location>
        <begin position="710"/>
        <end position="725"/>
    </location>
</feature>